<dbReference type="PANTHER" id="PTHR21485:SF6">
    <property type="entry name" value="N-ACYLNEURAMINATE CYTIDYLYLTRANSFERASE-RELATED"/>
    <property type="match status" value="1"/>
</dbReference>
<keyword evidence="2" id="KW-1185">Reference proteome</keyword>
<dbReference type="InterPro" id="IPR050793">
    <property type="entry name" value="CMP-NeuNAc_synthase"/>
</dbReference>
<gene>
    <name evidence="1" type="ORF">SAMN05660776_1998</name>
</gene>
<proteinExistence type="predicted"/>
<dbReference type="RefSeq" id="WP_079720866.1">
    <property type="nucleotide sequence ID" value="NZ_FUYY01000003.1"/>
</dbReference>
<evidence type="ECO:0000313" key="2">
    <source>
        <dbReference type="Proteomes" id="UP000190230"/>
    </source>
</evidence>
<dbReference type="InterPro" id="IPR029044">
    <property type="entry name" value="Nucleotide-diphossugar_trans"/>
</dbReference>
<name>A0A1T5CKA8_9FLAO</name>
<keyword evidence="1" id="KW-0548">Nucleotidyltransferase</keyword>
<keyword evidence="1" id="KW-0808">Transferase</keyword>
<dbReference type="STRING" id="241145.SAMN05660776_1998"/>
<dbReference type="AlphaFoldDB" id="A0A1T5CKA8"/>
<reference evidence="2" key="1">
    <citation type="submission" date="2017-02" db="EMBL/GenBank/DDBJ databases">
        <authorList>
            <person name="Varghese N."/>
            <person name="Submissions S."/>
        </authorList>
    </citation>
    <scope>NUCLEOTIDE SEQUENCE [LARGE SCALE GENOMIC DNA]</scope>
    <source>
        <strain evidence="2">DSM 23405</strain>
    </source>
</reference>
<dbReference type="GO" id="GO:0008781">
    <property type="term" value="F:N-acylneuraminate cytidylyltransferase activity"/>
    <property type="evidence" value="ECO:0007669"/>
    <property type="project" value="TreeGrafter"/>
</dbReference>
<organism evidence="1 2">
    <name type="scientific">Salegentibacter holothuriorum</name>
    <dbReference type="NCBI Taxonomy" id="241145"/>
    <lineage>
        <taxon>Bacteria</taxon>
        <taxon>Pseudomonadati</taxon>
        <taxon>Bacteroidota</taxon>
        <taxon>Flavobacteriia</taxon>
        <taxon>Flavobacteriales</taxon>
        <taxon>Flavobacteriaceae</taxon>
        <taxon>Salegentibacter</taxon>
    </lineage>
</organism>
<dbReference type="EMBL" id="FUYY01000003">
    <property type="protein sequence ID" value="SKB59945.1"/>
    <property type="molecule type" value="Genomic_DNA"/>
</dbReference>
<protein>
    <submittedName>
        <fullName evidence="1">N-acylneuraminate cytidylyltransferase</fullName>
    </submittedName>
</protein>
<dbReference type="Proteomes" id="UP000190230">
    <property type="component" value="Unassembled WGS sequence"/>
</dbReference>
<sequence length="230" mass="25930">MKTLGLIPARGGSKGIPGKNIRPLGGKPLLQYTFEAATNSKLLNKVILSSDDEEIIEIAKQLELEVPFKRPINLAEDSSSSLEVVQHALNYYLKQGINFDAVCLLQPTTPFRKAGFIDECILKFKDGNFDSLVSVRKVPKEYNPHWVFEENQGALKIATGEKEIISRRQDLPKAYHRDGAIYLTKTEVLLNENSLFGKNIGFVDTSAYPYINIDTREDWKRAEEILDNKS</sequence>
<dbReference type="PANTHER" id="PTHR21485">
    <property type="entry name" value="HAD SUPERFAMILY MEMBERS CMAS AND KDSC"/>
    <property type="match status" value="1"/>
</dbReference>
<dbReference type="SUPFAM" id="SSF53448">
    <property type="entry name" value="Nucleotide-diphospho-sugar transferases"/>
    <property type="match status" value="1"/>
</dbReference>
<dbReference type="InterPro" id="IPR003329">
    <property type="entry name" value="Cytidylyl_trans"/>
</dbReference>
<dbReference type="Pfam" id="PF02348">
    <property type="entry name" value="CTP_transf_3"/>
    <property type="match status" value="1"/>
</dbReference>
<dbReference type="OrthoDB" id="9805604at2"/>
<accession>A0A1T5CKA8</accession>
<dbReference type="Gene3D" id="3.90.550.10">
    <property type="entry name" value="Spore Coat Polysaccharide Biosynthesis Protein SpsA, Chain A"/>
    <property type="match status" value="1"/>
</dbReference>
<dbReference type="CDD" id="cd02513">
    <property type="entry name" value="CMP-NeuAc_Synthase"/>
    <property type="match status" value="1"/>
</dbReference>
<evidence type="ECO:0000313" key="1">
    <source>
        <dbReference type="EMBL" id="SKB59945.1"/>
    </source>
</evidence>